<sequence>MKFEWDENKNEINKKKHGISFEDVESVFSDFSAIIFDDPDHSETEERFLIIGMSLRKGICIVGHCYRNNENIIRIISARKATKNEQMIYINGI</sequence>
<keyword evidence="2" id="KW-1185">Reference proteome</keyword>
<name>A0A9E7DIQ7_9FIRM</name>
<gene>
    <name evidence="1" type="ORF">M1R53_06620</name>
</gene>
<evidence type="ECO:0000313" key="1">
    <source>
        <dbReference type="EMBL" id="UQK58908.1"/>
    </source>
</evidence>
<reference evidence="1" key="1">
    <citation type="submission" date="2022-04" db="EMBL/GenBank/DDBJ databases">
        <title>Complete genome sequences of Ezakiella coagulans and Fenollaria massiliensis.</title>
        <authorList>
            <person name="France M.T."/>
            <person name="Clifford J."/>
            <person name="Narina S."/>
            <person name="Rutt L."/>
            <person name="Ravel J."/>
        </authorList>
    </citation>
    <scope>NUCLEOTIDE SEQUENCE</scope>
    <source>
        <strain evidence="1">C0061C2</strain>
    </source>
</reference>
<dbReference type="AlphaFoldDB" id="A0A9E7DIQ7"/>
<protein>
    <submittedName>
        <fullName evidence="1">BrnT family toxin</fullName>
    </submittedName>
</protein>
<accession>A0A9E7DIQ7</accession>
<dbReference type="Proteomes" id="UP000831151">
    <property type="component" value="Chromosome"/>
</dbReference>
<dbReference type="KEGG" id="fms:M1R53_06620"/>
<dbReference type="Pfam" id="PF04365">
    <property type="entry name" value="BrnT_toxin"/>
    <property type="match status" value="1"/>
</dbReference>
<proteinExistence type="predicted"/>
<dbReference type="EMBL" id="CP096649">
    <property type="protein sequence ID" value="UQK58908.1"/>
    <property type="molecule type" value="Genomic_DNA"/>
</dbReference>
<dbReference type="InterPro" id="IPR007460">
    <property type="entry name" value="BrnT_toxin"/>
</dbReference>
<evidence type="ECO:0000313" key="2">
    <source>
        <dbReference type="Proteomes" id="UP000831151"/>
    </source>
</evidence>
<dbReference type="Gene3D" id="3.10.450.530">
    <property type="entry name" value="Ribonuclease toxin, BrnT, of type II toxin-antitoxin system"/>
    <property type="match status" value="1"/>
</dbReference>
<dbReference type="InterPro" id="IPR038573">
    <property type="entry name" value="BrnT_sf"/>
</dbReference>
<dbReference type="RefSeq" id="WP_249242451.1">
    <property type="nucleotide sequence ID" value="NZ_CP096649.1"/>
</dbReference>
<organism evidence="1 2">
    <name type="scientific">Fenollaria massiliensis</name>
    <dbReference type="NCBI Taxonomy" id="938288"/>
    <lineage>
        <taxon>Bacteria</taxon>
        <taxon>Bacillati</taxon>
        <taxon>Bacillota</taxon>
        <taxon>Clostridia</taxon>
        <taxon>Eubacteriales</taxon>
        <taxon>Fenollaria</taxon>
    </lineage>
</organism>